<dbReference type="InterPro" id="IPR004089">
    <property type="entry name" value="MCPsignal_dom"/>
</dbReference>
<evidence type="ECO:0000259" key="8">
    <source>
        <dbReference type="PROSITE" id="PS50111"/>
    </source>
</evidence>
<comment type="caution">
    <text evidence="9">The sequence shown here is derived from an EMBL/GenBank/DDBJ whole genome shotgun (WGS) entry which is preliminary data.</text>
</comment>
<gene>
    <name evidence="9" type="ORF">ACFOEK_05120</name>
</gene>
<evidence type="ECO:0000256" key="1">
    <source>
        <dbReference type="ARBA" id="ARBA00004141"/>
    </source>
</evidence>
<evidence type="ECO:0000256" key="2">
    <source>
        <dbReference type="ARBA" id="ARBA00022692"/>
    </source>
</evidence>
<dbReference type="InterPro" id="IPR004090">
    <property type="entry name" value="Chemotax_Me-accpt_rcpt"/>
</dbReference>
<sequence>MSELTQDLIEVAQATNNGVQAQSKETEQVAAAINEMSATAHNISQNTSEAAEAAHHANDEALLTKGVVTASIQSIEHLAEEIDTGAKVINNLETDVANITSMVDVIQSIAEQTNLLALNAAIEAARAGEQGRGFAVVADEVRTLASRTQSTTEEIQQMIDKLQNGAQSAVAVMESSKAKGESTVEEVNKTEESLTGIVNAVSTINDMSTQIASASEEQTAVSEEIGNSVTRIAEIADEAATGAKNTEESCIRLANLTQEIRNQLGQFKV</sequence>
<comment type="similarity">
    <text evidence="6">Belongs to the methyl-accepting chemotaxis (MCP) protein family.</text>
</comment>
<feature type="domain" description="Methyl-accepting transducer" evidence="8">
    <location>
        <begin position="1"/>
        <end position="233"/>
    </location>
</feature>
<keyword evidence="5 7" id="KW-0807">Transducer</keyword>
<evidence type="ECO:0000256" key="6">
    <source>
        <dbReference type="ARBA" id="ARBA00029447"/>
    </source>
</evidence>
<dbReference type="Proteomes" id="UP001595476">
    <property type="component" value="Unassembled WGS sequence"/>
</dbReference>
<reference evidence="10" key="1">
    <citation type="journal article" date="2019" name="Int. J. Syst. Evol. Microbiol.">
        <title>The Global Catalogue of Microorganisms (GCM) 10K type strain sequencing project: providing services to taxonomists for standard genome sequencing and annotation.</title>
        <authorList>
            <consortium name="The Broad Institute Genomics Platform"/>
            <consortium name="The Broad Institute Genome Sequencing Center for Infectious Disease"/>
            <person name="Wu L."/>
            <person name="Ma J."/>
        </authorList>
    </citation>
    <scope>NUCLEOTIDE SEQUENCE [LARGE SCALE GENOMIC DNA]</scope>
    <source>
        <strain evidence="10">KCTC 52438</strain>
    </source>
</reference>
<evidence type="ECO:0000256" key="7">
    <source>
        <dbReference type="PROSITE-ProRule" id="PRU00284"/>
    </source>
</evidence>
<dbReference type="SMART" id="SM00283">
    <property type="entry name" value="MA"/>
    <property type="match status" value="1"/>
</dbReference>
<dbReference type="RefSeq" id="WP_386718555.1">
    <property type="nucleotide sequence ID" value="NZ_JBHRSZ010000002.1"/>
</dbReference>
<name>A0ABV7HCZ4_9GAMM</name>
<keyword evidence="4" id="KW-0472">Membrane</keyword>
<dbReference type="Gene3D" id="1.10.287.950">
    <property type="entry name" value="Methyl-accepting chemotaxis protein"/>
    <property type="match status" value="1"/>
</dbReference>
<evidence type="ECO:0000313" key="10">
    <source>
        <dbReference type="Proteomes" id="UP001595476"/>
    </source>
</evidence>
<organism evidence="9 10">
    <name type="scientific">Litoribrevibacter euphylliae</name>
    <dbReference type="NCBI Taxonomy" id="1834034"/>
    <lineage>
        <taxon>Bacteria</taxon>
        <taxon>Pseudomonadati</taxon>
        <taxon>Pseudomonadota</taxon>
        <taxon>Gammaproteobacteria</taxon>
        <taxon>Oceanospirillales</taxon>
        <taxon>Oceanospirillaceae</taxon>
        <taxon>Litoribrevibacter</taxon>
    </lineage>
</organism>
<dbReference type="PANTHER" id="PTHR32089:SF119">
    <property type="entry name" value="METHYL-ACCEPTING CHEMOTAXIS PROTEIN CTPL"/>
    <property type="match status" value="1"/>
</dbReference>
<dbReference type="PROSITE" id="PS50111">
    <property type="entry name" value="CHEMOTAXIS_TRANSDUC_2"/>
    <property type="match status" value="1"/>
</dbReference>
<dbReference type="Pfam" id="PF00015">
    <property type="entry name" value="MCPsignal"/>
    <property type="match status" value="1"/>
</dbReference>
<comment type="subcellular location">
    <subcellularLocation>
        <location evidence="1">Membrane</location>
        <topology evidence="1">Multi-pass membrane protein</topology>
    </subcellularLocation>
</comment>
<keyword evidence="3" id="KW-1133">Transmembrane helix</keyword>
<keyword evidence="10" id="KW-1185">Reference proteome</keyword>
<evidence type="ECO:0000256" key="4">
    <source>
        <dbReference type="ARBA" id="ARBA00023136"/>
    </source>
</evidence>
<proteinExistence type="inferred from homology"/>
<evidence type="ECO:0000256" key="5">
    <source>
        <dbReference type="ARBA" id="ARBA00023224"/>
    </source>
</evidence>
<protein>
    <submittedName>
        <fullName evidence="9">Methyl-accepting chemotaxis protein</fullName>
    </submittedName>
</protein>
<dbReference type="SUPFAM" id="SSF58104">
    <property type="entry name" value="Methyl-accepting chemotaxis protein (MCP) signaling domain"/>
    <property type="match status" value="1"/>
</dbReference>
<dbReference type="PANTHER" id="PTHR32089">
    <property type="entry name" value="METHYL-ACCEPTING CHEMOTAXIS PROTEIN MCPB"/>
    <property type="match status" value="1"/>
</dbReference>
<dbReference type="EMBL" id="JBHRSZ010000002">
    <property type="protein sequence ID" value="MFC3150398.1"/>
    <property type="molecule type" value="Genomic_DNA"/>
</dbReference>
<evidence type="ECO:0000256" key="3">
    <source>
        <dbReference type="ARBA" id="ARBA00022989"/>
    </source>
</evidence>
<dbReference type="PRINTS" id="PR00260">
    <property type="entry name" value="CHEMTRNSDUCR"/>
</dbReference>
<keyword evidence="2" id="KW-0812">Transmembrane</keyword>
<evidence type="ECO:0000313" key="9">
    <source>
        <dbReference type="EMBL" id="MFC3150398.1"/>
    </source>
</evidence>
<accession>A0ABV7HCZ4</accession>